<sequence length="265" mass="29138">MASGPAASPDDNHKKEDMRSMEPDESEATQPAALRGRDRQRVKGGATLSDELKDTLEDLIVSGVLKPGTRLDEAELSERFKVSRTPVREALKALAATGLVDLRSRQGGVCVARISLPMLIEMFQMMAVMEGLCAKFAARRATEAQKARMGALHDELTSILASGDHSRFYDVNQDFHDALYEASNTHYLAEQTRALRKRVRVYRRYVTFQPGRMTATIGEHGAILDAIRRNDPKAAFNAAIDHVSLLEDDIVDLIAALSEQDAGAS</sequence>
<keyword evidence="1" id="KW-0805">Transcription regulation</keyword>
<dbReference type="SUPFAM" id="SSF46785">
    <property type="entry name" value="Winged helix' DNA-binding domain"/>
    <property type="match status" value="1"/>
</dbReference>
<protein>
    <submittedName>
        <fullName evidence="6">Pyruvate dehydrogenase complex repressor</fullName>
    </submittedName>
</protein>
<dbReference type="EMBL" id="JZWI01000014">
    <property type="protein sequence ID" value="KLN55850.1"/>
    <property type="molecule type" value="Genomic_DNA"/>
</dbReference>
<feature type="region of interest" description="Disordered" evidence="4">
    <location>
        <begin position="1"/>
        <end position="45"/>
    </location>
</feature>
<dbReference type="InterPro" id="IPR036388">
    <property type="entry name" value="WH-like_DNA-bd_sf"/>
</dbReference>
<dbReference type="PANTHER" id="PTHR43537">
    <property type="entry name" value="TRANSCRIPTIONAL REGULATOR, GNTR FAMILY"/>
    <property type="match status" value="1"/>
</dbReference>
<evidence type="ECO:0000313" key="6">
    <source>
        <dbReference type="EMBL" id="KLN55850.1"/>
    </source>
</evidence>
<keyword evidence="3" id="KW-0804">Transcription</keyword>
<dbReference type="PATRIC" id="fig|34073.19.peg.2964"/>
<evidence type="ECO:0000256" key="3">
    <source>
        <dbReference type="ARBA" id="ARBA00023163"/>
    </source>
</evidence>
<keyword evidence="2" id="KW-0238">DNA-binding</keyword>
<dbReference type="AlphaFoldDB" id="A0A0H2MG82"/>
<dbReference type="GO" id="GO:0003677">
    <property type="term" value="F:DNA binding"/>
    <property type="evidence" value="ECO:0007669"/>
    <property type="project" value="UniProtKB-KW"/>
</dbReference>
<dbReference type="Gene3D" id="1.20.120.530">
    <property type="entry name" value="GntR ligand-binding domain-like"/>
    <property type="match status" value="1"/>
</dbReference>
<dbReference type="Gene3D" id="1.10.10.10">
    <property type="entry name" value="Winged helix-like DNA-binding domain superfamily/Winged helix DNA-binding domain"/>
    <property type="match status" value="1"/>
</dbReference>
<dbReference type="InterPro" id="IPR011711">
    <property type="entry name" value="GntR_C"/>
</dbReference>
<dbReference type="SMART" id="SM00895">
    <property type="entry name" value="FCD"/>
    <property type="match status" value="1"/>
</dbReference>
<gene>
    <name evidence="6" type="primary">pdhR4</name>
    <name evidence="6" type="ORF">VPARA_28850</name>
</gene>
<comment type="caution">
    <text evidence="6">The sequence shown here is derived from an EMBL/GenBank/DDBJ whole genome shotgun (WGS) entry which is preliminary data.</text>
</comment>
<name>A0A0H2MG82_VARPD</name>
<keyword evidence="7" id="KW-1185">Reference proteome</keyword>
<dbReference type="SMART" id="SM00345">
    <property type="entry name" value="HTH_GNTR"/>
    <property type="match status" value="1"/>
</dbReference>
<dbReference type="Proteomes" id="UP000035170">
    <property type="component" value="Unassembled WGS sequence"/>
</dbReference>
<evidence type="ECO:0000313" key="7">
    <source>
        <dbReference type="Proteomes" id="UP000035170"/>
    </source>
</evidence>
<organism evidence="6 7">
    <name type="scientific">Variovorax paradoxus</name>
    <dbReference type="NCBI Taxonomy" id="34073"/>
    <lineage>
        <taxon>Bacteria</taxon>
        <taxon>Pseudomonadati</taxon>
        <taxon>Pseudomonadota</taxon>
        <taxon>Betaproteobacteria</taxon>
        <taxon>Burkholderiales</taxon>
        <taxon>Comamonadaceae</taxon>
        <taxon>Variovorax</taxon>
    </lineage>
</organism>
<dbReference type="Pfam" id="PF00392">
    <property type="entry name" value="GntR"/>
    <property type="match status" value="1"/>
</dbReference>
<feature type="domain" description="HTH gntR-type" evidence="5">
    <location>
        <begin position="46"/>
        <end position="114"/>
    </location>
</feature>
<keyword evidence="6" id="KW-0670">Pyruvate</keyword>
<evidence type="ECO:0000256" key="1">
    <source>
        <dbReference type="ARBA" id="ARBA00023015"/>
    </source>
</evidence>
<evidence type="ECO:0000256" key="4">
    <source>
        <dbReference type="SAM" id="MobiDB-lite"/>
    </source>
</evidence>
<reference evidence="6 7" key="1">
    <citation type="submission" date="2015-03" db="EMBL/GenBank/DDBJ databases">
        <title>Genome sequence of Variovorax paradoxus TBEA6.</title>
        <authorList>
            <person name="Poehlein A."/>
            <person name="Schuldes J."/>
            <person name="Wuebbeler J.H."/>
            <person name="Hiessl S."/>
            <person name="Steinbuechel A."/>
            <person name="Daniel R."/>
        </authorList>
    </citation>
    <scope>NUCLEOTIDE SEQUENCE [LARGE SCALE GENOMIC DNA]</scope>
    <source>
        <strain evidence="6 7">TBEA6</strain>
    </source>
</reference>
<dbReference type="InterPro" id="IPR000524">
    <property type="entry name" value="Tscrpt_reg_HTH_GntR"/>
</dbReference>
<dbReference type="SUPFAM" id="SSF48008">
    <property type="entry name" value="GntR ligand-binding domain-like"/>
    <property type="match status" value="1"/>
</dbReference>
<dbReference type="InterPro" id="IPR008920">
    <property type="entry name" value="TF_FadR/GntR_C"/>
</dbReference>
<dbReference type="PROSITE" id="PS50949">
    <property type="entry name" value="HTH_GNTR"/>
    <property type="match status" value="1"/>
</dbReference>
<dbReference type="CDD" id="cd07377">
    <property type="entry name" value="WHTH_GntR"/>
    <property type="match status" value="1"/>
</dbReference>
<dbReference type="InterPro" id="IPR036390">
    <property type="entry name" value="WH_DNA-bd_sf"/>
</dbReference>
<proteinExistence type="predicted"/>
<evidence type="ECO:0000256" key="2">
    <source>
        <dbReference type="ARBA" id="ARBA00023125"/>
    </source>
</evidence>
<dbReference type="PRINTS" id="PR00035">
    <property type="entry name" value="HTHGNTR"/>
</dbReference>
<dbReference type="GO" id="GO:0003700">
    <property type="term" value="F:DNA-binding transcription factor activity"/>
    <property type="evidence" value="ECO:0007669"/>
    <property type="project" value="InterPro"/>
</dbReference>
<accession>A0A0H2MG82</accession>
<dbReference type="Pfam" id="PF07729">
    <property type="entry name" value="FCD"/>
    <property type="match status" value="1"/>
</dbReference>
<evidence type="ECO:0000259" key="5">
    <source>
        <dbReference type="PROSITE" id="PS50949"/>
    </source>
</evidence>
<feature type="compositionally biased region" description="Basic and acidic residues" evidence="4">
    <location>
        <begin position="10"/>
        <end position="22"/>
    </location>
</feature>
<dbReference type="PANTHER" id="PTHR43537:SF49">
    <property type="entry name" value="TRANSCRIPTIONAL REGULATORY PROTEIN"/>
    <property type="match status" value="1"/>
</dbReference>